<evidence type="ECO:0000313" key="2">
    <source>
        <dbReference type="EMBL" id="XBO40592.1"/>
    </source>
</evidence>
<dbReference type="RefSeq" id="WP_406857451.1">
    <property type="nucleotide sequence ID" value="NZ_CP157484.1"/>
</dbReference>
<keyword evidence="1" id="KW-0732">Signal</keyword>
<dbReference type="EMBL" id="CP157484">
    <property type="protein sequence ID" value="XBO40592.1"/>
    <property type="molecule type" value="Genomic_DNA"/>
</dbReference>
<feature type="signal peptide" evidence="1">
    <location>
        <begin position="1"/>
        <end position="25"/>
    </location>
</feature>
<evidence type="ECO:0000256" key="1">
    <source>
        <dbReference type="SAM" id="SignalP"/>
    </source>
</evidence>
<feature type="chain" id="PRO_5043772829" evidence="1">
    <location>
        <begin position="26"/>
        <end position="120"/>
    </location>
</feature>
<dbReference type="AlphaFoldDB" id="A0AAU7JJK6"/>
<proteinExistence type="predicted"/>
<organism evidence="2">
    <name type="scientific">Alsobacter sp. KACC 23698</name>
    <dbReference type="NCBI Taxonomy" id="3149229"/>
    <lineage>
        <taxon>Bacteria</taxon>
        <taxon>Pseudomonadati</taxon>
        <taxon>Pseudomonadota</taxon>
        <taxon>Alphaproteobacteria</taxon>
        <taxon>Hyphomicrobiales</taxon>
        <taxon>Alsobacteraceae</taxon>
        <taxon>Alsobacter</taxon>
    </lineage>
</organism>
<sequence length="120" mass="13016">MRFRRPIQLAALGWGCVLGASSGLAAERGGTRLWNLTGVTLSEVRLAPAGTTRWGRNQCENDRDGTVDFDERLRITDVAPGVYDVQVKDDAGRVCLAKGVAVKAGEVFAVHENDLTDCKR</sequence>
<protein>
    <submittedName>
        <fullName evidence="2">Uncharacterized protein</fullName>
    </submittedName>
</protein>
<reference evidence="2" key="1">
    <citation type="submission" date="2024-05" db="EMBL/GenBank/DDBJ databases">
        <authorList>
            <person name="Kim S."/>
            <person name="Heo J."/>
            <person name="Choi H."/>
            <person name="Choi Y."/>
            <person name="Kwon S.-W."/>
            <person name="Kim Y."/>
        </authorList>
    </citation>
    <scope>NUCLEOTIDE SEQUENCE</scope>
    <source>
        <strain evidence="2">KACC 23698</strain>
    </source>
</reference>
<gene>
    <name evidence="2" type="ORF">ABEG18_07465</name>
</gene>
<accession>A0AAU7JJK6</accession>
<name>A0AAU7JJK6_9HYPH</name>